<feature type="binding site" evidence="3">
    <location>
        <position position="259"/>
    </location>
    <ligand>
        <name>Mg(2+)</name>
        <dbReference type="ChEBI" id="CHEBI:18420"/>
        <label>1</label>
    </ligand>
</feature>
<dbReference type="InterPro" id="IPR036705">
    <property type="entry name" value="Ribosyl_crysJ1_sf"/>
</dbReference>
<reference evidence="4" key="1">
    <citation type="journal article" date="2023" name="Int. J. Mol. Sci.">
        <title>Metagenomics Revealed a New Genus 'Candidatus Thiocaldithrix dubininis' gen. nov., sp. nov. and a New Species 'Candidatus Thiothrix putei' sp. nov. in the Family Thiotrichaceae, Some Members of Which Have Traits of Both Na+- and H+-Motive Energetics.</title>
        <authorList>
            <person name="Ravin N.V."/>
            <person name="Muntyan M.S."/>
            <person name="Smolyakov D.D."/>
            <person name="Rudenko T.S."/>
            <person name="Beletsky A.V."/>
            <person name="Mardanov A.V."/>
            <person name="Grabovich M.Y."/>
        </authorList>
    </citation>
    <scope>NUCLEOTIDE SEQUENCE</scope>
    <source>
        <strain evidence="4">GKL-01</strain>
    </source>
</reference>
<keyword evidence="3" id="KW-0479">Metal-binding</keyword>
<keyword evidence="3" id="KW-0460">Magnesium</keyword>
<dbReference type="InterPro" id="IPR005502">
    <property type="entry name" value="Ribosyl_crysJ1"/>
</dbReference>
<dbReference type="Proteomes" id="UP001300672">
    <property type="component" value="Chromosome"/>
</dbReference>
<feature type="binding site" evidence="3">
    <location>
        <position position="49"/>
    </location>
    <ligand>
        <name>Mg(2+)</name>
        <dbReference type="ChEBI" id="CHEBI:18420"/>
        <label>1</label>
    </ligand>
</feature>
<proteinExistence type="inferred from homology"/>
<dbReference type="PANTHER" id="PTHR16222:SF24">
    <property type="entry name" value="ADP-RIBOSYLHYDROLASE ARH3"/>
    <property type="match status" value="1"/>
</dbReference>
<sequence>MRIREEQYIGCVLGLAYGDALGAPYEGGVVEQLLWRSIGRTASGEMRWTDDTQMALDLANSLIAKGKIDQEDLAQRFAASYRWDRGYGPAVAKVLKRIKAGQNWKIANTAIYPNGSYGNGAAMRSPIMALYMPGNLTALMRHTKSSAEVTHVNPLGIEGARIIAVATAKLLHQVEPKDVINIVLAYCQLFEFKEQLDLVRHWLTFDYVIEPQYVVSKLGNGMTALTSCVTAIYIALYFLDKRFEAMLSFVQACEGDVDTIGAMAGAMWGAFNGHKGLPKSELEARDSLINIAQILHIRFSHQAHGVPAFC</sequence>
<keyword evidence="2 4" id="KW-0378">Hydrolase</keyword>
<keyword evidence="4" id="KW-0326">Glycosidase</keyword>
<dbReference type="EC" id="3.2.2.-" evidence="4"/>
<feature type="binding site" evidence="3">
    <location>
        <position position="258"/>
    </location>
    <ligand>
        <name>Mg(2+)</name>
        <dbReference type="ChEBI" id="CHEBI:18420"/>
        <label>1</label>
    </ligand>
</feature>
<dbReference type="Gene3D" id="1.10.4080.10">
    <property type="entry name" value="ADP-ribosylation/Crystallin J1"/>
    <property type="match status" value="1"/>
</dbReference>
<evidence type="ECO:0000256" key="2">
    <source>
        <dbReference type="ARBA" id="ARBA00022801"/>
    </source>
</evidence>
<name>A0AA95KKC8_9GAMM</name>
<evidence type="ECO:0000313" key="4">
    <source>
        <dbReference type="EMBL" id="WGZ91247.1"/>
    </source>
</evidence>
<dbReference type="GO" id="GO:0046872">
    <property type="term" value="F:metal ion binding"/>
    <property type="evidence" value="ECO:0007669"/>
    <property type="project" value="UniProtKB-KW"/>
</dbReference>
<comment type="cofactor">
    <cofactor evidence="3">
        <name>Mg(2+)</name>
        <dbReference type="ChEBI" id="CHEBI:18420"/>
    </cofactor>
    <text evidence="3">Binds 2 magnesium ions per subunit.</text>
</comment>
<feature type="binding site" evidence="3">
    <location>
        <position position="51"/>
    </location>
    <ligand>
        <name>Mg(2+)</name>
        <dbReference type="ChEBI" id="CHEBI:18420"/>
        <label>1</label>
    </ligand>
</feature>
<dbReference type="Pfam" id="PF03747">
    <property type="entry name" value="ADP_ribosyl_GH"/>
    <property type="match status" value="1"/>
</dbReference>
<feature type="binding site" evidence="3">
    <location>
        <position position="256"/>
    </location>
    <ligand>
        <name>Mg(2+)</name>
        <dbReference type="ChEBI" id="CHEBI:18420"/>
        <label>1</label>
    </ligand>
</feature>
<dbReference type="SUPFAM" id="SSF101478">
    <property type="entry name" value="ADP-ribosylglycohydrolase"/>
    <property type="match status" value="1"/>
</dbReference>
<feature type="binding site" evidence="3">
    <location>
        <position position="50"/>
    </location>
    <ligand>
        <name>Mg(2+)</name>
        <dbReference type="ChEBI" id="CHEBI:18420"/>
        <label>1</label>
    </ligand>
</feature>
<dbReference type="AlphaFoldDB" id="A0AA95KKC8"/>
<protein>
    <submittedName>
        <fullName evidence="4">ADP-ribosylglycohydrolase family protein</fullName>
        <ecNumber evidence="4">3.2.2.-</ecNumber>
    </submittedName>
</protein>
<organism evidence="4">
    <name type="scientific">Candidatus Thiocaldithrix dubininis</name>
    <dbReference type="NCBI Taxonomy" id="3080823"/>
    <lineage>
        <taxon>Bacteria</taxon>
        <taxon>Pseudomonadati</taxon>
        <taxon>Pseudomonadota</taxon>
        <taxon>Gammaproteobacteria</taxon>
        <taxon>Thiotrichales</taxon>
        <taxon>Thiotrichaceae</taxon>
        <taxon>Candidatus Thiocaldithrix</taxon>
    </lineage>
</organism>
<reference evidence="4" key="2">
    <citation type="submission" date="2023-04" db="EMBL/GenBank/DDBJ databases">
        <authorList>
            <person name="Beletskiy A.V."/>
            <person name="Mardanov A.V."/>
            <person name="Ravin N.V."/>
        </authorList>
    </citation>
    <scope>NUCLEOTIDE SEQUENCE</scope>
    <source>
        <strain evidence="4">GKL-01</strain>
    </source>
</reference>
<gene>
    <name evidence="4" type="ORF">QJT80_01960</name>
</gene>
<accession>A0AA95KKC8</accession>
<dbReference type="PANTHER" id="PTHR16222">
    <property type="entry name" value="ADP-RIBOSYLGLYCOHYDROLASE"/>
    <property type="match status" value="1"/>
</dbReference>
<evidence type="ECO:0000256" key="1">
    <source>
        <dbReference type="ARBA" id="ARBA00010702"/>
    </source>
</evidence>
<dbReference type="InterPro" id="IPR050792">
    <property type="entry name" value="ADP-ribosylglycohydrolase"/>
</dbReference>
<evidence type="ECO:0000256" key="3">
    <source>
        <dbReference type="PIRSR" id="PIRSR605502-1"/>
    </source>
</evidence>
<comment type="similarity">
    <text evidence="1">Belongs to the ADP-ribosylglycohydrolase family.</text>
</comment>
<dbReference type="GO" id="GO:0016798">
    <property type="term" value="F:hydrolase activity, acting on glycosyl bonds"/>
    <property type="evidence" value="ECO:0007669"/>
    <property type="project" value="UniProtKB-KW"/>
</dbReference>
<dbReference type="EMBL" id="CP124755">
    <property type="protein sequence ID" value="WGZ91247.1"/>
    <property type="molecule type" value="Genomic_DNA"/>
</dbReference>
<dbReference type="KEGG" id="tdu:QJT80_01960"/>